<evidence type="ECO:0000313" key="2">
    <source>
        <dbReference type="Proteomes" id="UP000694845"/>
    </source>
</evidence>
<dbReference type="KEGG" id="aplc:110989769"/>
<keyword evidence="2" id="KW-1185">Reference proteome</keyword>
<accession>A0A8B7ZZC7</accession>
<name>A0A8B7ZZC7_ACAPL</name>
<feature type="compositionally biased region" description="Basic and acidic residues" evidence="1">
    <location>
        <begin position="10"/>
        <end position="24"/>
    </location>
</feature>
<feature type="region of interest" description="Disordered" evidence="1">
    <location>
        <begin position="1"/>
        <end position="49"/>
    </location>
</feature>
<evidence type="ECO:0000313" key="3">
    <source>
        <dbReference type="RefSeq" id="XP_022110080.1"/>
    </source>
</evidence>
<dbReference type="GeneID" id="110989769"/>
<evidence type="ECO:0000256" key="1">
    <source>
        <dbReference type="SAM" id="MobiDB-lite"/>
    </source>
</evidence>
<dbReference type="RefSeq" id="XP_022110080.1">
    <property type="nucleotide sequence ID" value="XM_022254388.1"/>
</dbReference>
<reference evidence="3" key="1">
    <citation type="submission" date="2025-08" db="UniProtKB">
        <authorList>
            <consortium name="RefSeq"/>
        </authorList>
    </citation>
    <scope>IDENTIFICATION</scope>
</reference>
<dbReference type="Proteomes" id="UP000694845">
    <property type="component" value="Unplaced"/>
</dbReference>
<proteinExistence type="predicted"/>
<gene>
    <name evidence="3" type="primary">LOC110989769</name>
</gene>
<feature type="compositionally biased region" description="Polar residues" evidence="1">
    <location>
        <begin position="40"/>
        <end position="49"/>
    </location>
</feature>
<dbReference type="AlphaFoldDB" id="A0A8B7ZZC7"/>
<sequence length="129" mass="14238">MPNSRNPLSQEKRQQRDRRVERKQLGATRTAGDRSDGKTNRSNGADVSHTTIQMLSIGGRAVSARGTSFLLGEETCEPSYEKCHSAAVGNSCVTYETVPLEDSDTDSVTREKQEYDTLYQKTLPAPTGR</sequence>
<organism evidence="2 3">
    <name type="scientific">Acanthaster planci</name>
    <name type="common">Crown-of-thorns starfish</name>
    <dbReference type="NCBI Taxonomy" id="133434"/>
    <lineage>
        <taxon>Eukaryota</taxon>
        <taxon>Metazoa</taxon>
        <taxon>Echinodermata</taxon>
        <taxon>Eleutherozoa</taxon>
        <taxon>Asterozoa</taxon>
        <taxon>Asteroidea</taxon>
        <taxon>Valvatacea</taxon>
        <taxon>Valvatida</taxon>
        <taxon>Acanthasteridae</taxon>
        <taxon>Acanthaster</taxon>
    </lineage>
</organism>
<protein>
    <submittedName>
        <fullName evidence="3">Uncharacterized protein LOC110989769</fullName>
    </submittedName>
</protein>